<dbReference type="AlphaFoldDB" id="A0A2P2NJH7"/>
<organism evidence="1">
    <name type="scientific">Rhizophora mucronata</name>
    <name type="common">Asiatic mangrove</name>
    <dbReference type="NCBI Taxonomy" id="61149"/>
    <lineage>
        <taxon>Eukaryota</taxon>
        <taxon>Viridiplantae</taxon>
        <taxon>Streptophyta</taxon>
        <taxon>Embryophyta</taxon>
        <taxon>Tracheophyta</taxon>
        <taxon>Spermatophyta</taxon>
        <taxon>Magnoliopsida</taxon>
        <taxon>eudicotyledons</taxon>
        <taxon>Gunneridae</taxon>
        <taxon>Pentapetalae</taxon>
        <taxon>rosids</taxon>
        <taxon>fabids</taxon>
        <taxon>Malpighiales</taxon>
        <taxon>Rhizophoraceae</taxon>
        <taxon>Rhizophora</taxon>
    </lineage>
</organism>
<reference evidence="1" key="1">
    <citation type="submission" date="2018-02" db="EMBL/GenBank/DDBJ databases">
        <title>Rhizophora mucronata_Transcriptome.</title>
        <authorList>
            <person name="Meera S.P."/>
            <person name="Sreeshan A."/>
            <person name="Augustine A."/>
        </authorList>
    </citation>
    <scope>NUCLEOTIDE SEQUENCE</scope>
    <source>
        <tissue evidence="1">Leaf</tissue>
    </source>
</reference>
<accession>A0A2P2NJH7</accession>
<sequence length="23" mass="2725">MFGFQVAESLSSCRFFFSFVIFK</sequence>
<name>A0A2P2NJH7_RHIMU</name>
<protein>
    <submittedName>
        <fullName evidence="1">Uncharacterized protein</fullName>
    </submittedName>
</protein>
<dbReference type="EMBL" id="GGEC01062133">
    <property type="protein sequence ID" value="MBX42617.1"/>
    <property type="molecule type" value="Transcribed_RNA"/>
</dbReference>
<proteinExistence type="predicted"/>
<evidence type="ECO:0000313" key="1">
    <source>
        <dbReference type="EMBL" id="MBX42617.1"/>
    </source>
</evidence>